<accession>A0A1F7HK66</accession>
<organism evidence="6 7">
    <name type="scientific">Candidatus Roizmanbacteria bacterium RIFCSPHIGHO2_12_FULL_33_9</name>
    <dbReference type="NCBI Taxonomy" id="1802045"/>
    <lineage>
        <taxon>Bacteria</taxon>
        <taxon>Candidatus Roizmaniibacteriota</taxon>
    </lineage>
</organism>
<dbReference type="InterPro" id="IPR009012">
    <property type="entry name" value="GrpE_head"/>
</dbReference>
<evidence type="ECO:0000256" key="1">
    <source>
        <dbReference type="ARBA" id="ARBA00009054"/>
    </source>
</evidence>
<proteinExistence type="inferred from homology"/>
<dbReference type="EMBL" id="MFZV01000003">
    <property type="protein sequence ID" value="OGK31589.1"/>
    <property type="molecule type" value="Genomic_DNA"/>
</dbReference>
<dbReference type="SUPFAM" id="SSF58014">
    <property type="entry name" value="Coiled-coil domain of nucleotide exchange factor GrpE"/>
    <property type="match status" value="1"/>
</dbReference>
<dbReference type="Gene3D" id="2.30.22.10">
    <property type="entry name" value="Head domain of nucleotide exchange factor GrpE"/>
    <property type="match status" value="1"/>
</dbReference>
<dbReference type="GO" id="GO:0051087">
    <property type="term" value="F:protein-folding chaperone binding"/>
    <property type="evidence" value="ECO:0007669"/>
    <property type="project" value="InterPro"/>
</dbReference>
<protein>
    <recommendedName>
        <fullName evidence="3 4">Protein GrpE</fullName>
    </recommendedName>
    <alternativeName>
        <fullName evidence="3">HSP-70 cofactor</fullName>
    </alternativeName>
</protein>
<dbReference type="PRINTS" id="PR00773">
    <property type="entry name" value="GRPEPROTEIN"/>
</dbReference>
<name>A0A1F7HK66_9BACT</name>
<comment type="caution">
    <text evidence="6">The sequence shown here is derived from an EMBL/GenBank/DDBJ whole genome shotgun (WGS) entry which is preliminary data.</text>
</comment>
<keyword evidence="3 4" id="KW-0346">Stress response</keyword>
<evidence type="ECO:0000256" key="3">
    <source>
        <dbReference type="HAMAP-Rule" id="MF_01151"/>
    </source>
</evidence>
<dbReference type="PANTHER" id="PTHR21237">
    <property type="entry name" value="GRPE PROTEIN"/>
    <property type="match status" value="1"/>
</dbReference>
<dbReference type="Gene3D" id="3.90.20.20">
    <property type="match status" value="1"/>
</dbReference>
<comment type="similarity">
    <text evidence="1 3 5">Belongs to the GrpE family.</text>
</comment>
<dbReference type="SUPFAM" id="SSF51064">
    <property type="entry name" value="Head domain of nucleotide exchange factor GrpE"/>
    <property type="match status" value="1"/>
</dbReference>
<evidence type="ECO:0000313" key="7">
    <source>
        <dbReference type="Proteomes" id="UP000177199"/>
    </source>
</evidence>
<dbReference type="GO" id="GO:0042803">
    <property type="term" value="F:protein homodimerization activity"/>
    <property type="evidence" value="ECO:0007669"/>
    <property type="project" value="InterPro"/>
</dbReference>
<evidence type="ECO:0000256" key="5">
    <source>
        <dbReference type="RuleBase" id="RU004478"/>
    </source>
</evidence>
<gene>
    <name evidence="3" type="primary">grpE</name>
    <name evidence="6" type="ORF">A3F29_01400</name>
</gene>
<dbReference type="PROSITE" id="PS01071">
    <property type="entry name" value="GRPE"/>
    <property type="match status" value="1"/>
</dbReference>
<dbReference type="GO" id="GO:0051082">
    <property type="term" value="F:unfolded protein binding"/>
    <property type="evidence" value="ECO:0007669"/>
    <property type="project" value="TreeGrafter"/>
</dbReference>
<comment type="subunit">
    <text evidence="3">Homodimer.</text>
</comment>
<comment type="subcellular location">
    <subcellularLocation>
        <location evidence="3">Cytoplasm</location>
    </subcellularLocation>
</comment>
<dbReference type="GO" id="GO:0005737">
    <property type="term" value="C:cytoplasm"/>
    <property type="evidence" value="ECO:0007669"/>
    <property type="project" value="UniProtKB-SubCell"/>
</dbReference>
<dbReference type="GO" id="GO:0006457">
    <property type="term" value="P:protein folding"/>
    <property type="evidence" value="ECO:0007669"/>
    <property type="project" value="InterPro"/>
</dbReference>
<evidence type="ECO:0000256" key="2">
    <source>
        <dbReference type="ARBA" id="ARBA00023186"/>
    </source>
</evidence>
<dbReference type="InterPro" id="IPR000740">
    <property type="entry name" value="GrpE"/>
</dbReference>
<keyword evidence="3" id="KW-0963">Cytoplasm</keyword>
<dbReference type="CDD" id="cd00446">
    <property type="entry name" value="GrpE"/>
    <property type="match status" value="1"/>
</dbReference>
<dbReference type="HAMAP" id="MF_01151">
    <property type="entry name" value="GrpE"/>
    <property type="match status" value="1"/>
</dbReference>
<sequence length="135" mass="15594">MAKSKSYKSHYLRALADYQNFENRVNKEKEDLVKSASRRIITKILPLLDNIEKAEVFVKDQGLKLIKDDFLRVMREEGLEEIEVLGKPFDPEHAEAVEIIDGDTDNKIIEVVRRGYKLNGKIIRPAQVKVSKLNK</sequence>
<dbReference type="AlphaFoldDB" id="A0A1F7HK66"/>
<dbReference type="PANTHER" id="PTHR21237:SF23">
    <property type="entry name" value="GRPE PROTEIN HOMOLOG, MITOCHONDRIAL"/>
    <property type="match status" value="1"/>
</dbReference>
<comment type="function">
    <text evidence="3 4">Participates actively in the response to hyperosmotic and heat shock by preventing the aggregation of stress-denatured proteins, in association with DnaK and GrpE. It is the nucleotide exchange factor for DnaK and may function as a thermosensor. Unfolded proteins bind initially to DnaJ; upon interaction with the DnaJ-bound protein, DnaK hydrolyzes its bound ATP, resulting in the formation of a stable complex. GrpE releases ADP from DnaK; ATP binding to DnaK triggers the release of the substrate protein, thus completing the reaction cycle. Several rounds of ATP-dependent interactions between DnaJ, DnaK and GrpE are required for fully efficient folding.</text>
</comment>
<dbReference type="Pfam" id="PF01025">
    <property type="entry name" value="GrpE"/>
    <property type="match status" value="1"/>
</dbReference>
<evidence type="ECO:0000313" key="6">
    <source>
        <dbReference type="EMBL" id="OGK31589.1"/>
    </source>
</evidence>
<dbReference type="GO" id="GO:0000774">
    <property type="term" value="F:adenyl-nucleotide exchange factor activity"/>
    <property type="evidence" value="ECO:0007669"/>
    <property type="project" value="InterPro"/>
</dbReference>
<reference evidence="6 7" key="1">
    <citation type="journal article" date="2016" name="Nat. Commun.">
        <title>Thousands of microbial genomes shed light on interconnected biogeochemical processes in an aquifer system.</title>
        <authorList>
            <person name="Anantharaman K."/>
            <person name="Brown C.T."/>
            <person name="Hug L.A."/>
            <person name="Sharon I."/>
            <person name="Castelle C.J."/>
            <person name="Probst A.J."/>
            <person name="Thomas B.C."/>
            <person name="Singh A."/>
            <person name="Wilkins M.J."/>
            <person name="Karaoz U."/>
            <person name="Brodie E.L."/>
            <person name="Williams K.H."/>
            <person name="Hubbard S.S."/>
            <person name="Banfield J.F."/>
        </authorList>
    </citation>
    <scope>NUCLEOTIDE SEQUENCE [LARGE SCALE GENOMIC DNA]</scope>
</reference>
<dbReference type="InterPro" id="IPR013805">
    <property type="entry name" value="GrpE_CC"/>
</dbReference>
<evidence type="ECO:0000256" key="4">
    <source>
        <dbReference type="RuleBase" id="RU000639"/>
    </source>
</evidence>
<dbReference type="Proteomes" id="UP000177199">
    <property type="component" value="Unassembled WGS sequence"/>
</dbReference>
<keyword evidence="2 3" id="KW-0143">Chaperone</keyword>